<keyword evidence="1" id="KW-0812">Transmembrane</keyword>
<evidence type="ECO:0000313" key="3">
    <source>
        <dbReference type="Proteomes" id="UP001317532"/>
    </source>
</evidence>
<keyword evidence="3" id="KW-1185">Reference proteome</keyword>
<feature type="transmembrane region" description="Helical" evidence="1">
    <location>
        <begin position="12"/>
        <end position="31"/>
    </location>
</feature>
<proteinExistence type="predicted"/>
<dbReference type="AlphaFoldDB" id="A0AAN1XVC5"/>
<organism evidence="2 3">
    <name type="scientific">Vulcanimicrobium alpinum</name>
    <dbReference type="NCBI Taxonomy" id="3016050"/>
    <lineage>
        <taxon>Bacteria</taxon>
        <taxon>Bacillati</taxon>
        <taxon>Vulcanimicrobiota</taxon>
        <taxon>Vulcanimicrobiia</taxon>
        <taxon>Vulcanimicrobiales</taxon>
        <taxon>Vulcanimicrobiaceae</taxon>
        <taxon>Vulcanimicrobium</taxon>
    </lineage>
</organism>
<keyword evidence="1" id="KW-1133">Transmembrane helix</keyword>
<keyword evidence="1" id="KW-0472">Membrane</keyword>
<reference evidence="2 3" key="1">
    <citation type="journal article" date="2022" name="ISME Commun">
        <title>Vulcanimicrobium alpinus gen. nov. sp. nov., the first cultivated representative of the candidate phylum 'Eremiobacterota', is a metabolically versatile aerobic anoxygenic phototroph.</title>
        <authorList>
            <person name="Yabe S."/>
            <person name="Muto K."/>
            <person name="Abe K."/>
            <person name="Yokota A."/>
            <person name="Staudigel H."/>
            <person name="Tebo B.M."/>
        </authorList>
    </citation>
    <scope>NUCLEOTIDE SEQUENCE [LARGE SCALE GENOMIC DNA]</scope>
    <source>
        <strain evidence="2 3">WC8-2</strain>
    </source>
</reference>
<gene>
    <name evidence="2" type="ORF">WPS_03820</name>
</gene>
<name>A0AAN1XVC5_UNVUL</name>
<feature type="transmembrane region" description="Helical" evidence="1">
    <location>
        <begin position="43"/>
        <end position="63"/>
    </location>
</feature>
<evidence type="ECO:0000256" key="1">
    <source>
        <dbReference type="SAM" id="Phobius"/>
    </source>
</evidence>
<protein>
    <submittedName>
        <fullName evidence="2">Uncharacterized protein</fullName>
    </submittedName>
</protein>
<accession>A0AAN1XVC5</accession>
<dbReference type="RefSeq" id="WP_317996171.1">
    <property type="nucleotide sequence ID" value="NZ_AP025523.1"/>
</dbReference>
<evidence type="ECO:0000313" key="2">
    <source>
        <dbReference type="EMBL" id="BDE05106.1"/>
    </source>
</evidence>
<dbReference type="KEGG" id="vab:WPS_03820"/>
<dbReference type="Proteomes" id="UP001317532">
    <property type="component" value="Chromosome"/>
</dbReference>
<dbReference type="EMBL" id="AP025523">
    <property type="protein sequence ID" value="BDE05106.1"/>
    <property type="molecule type" value="Genomic_DNA"/>
</dbReference>
<sequence>MEGLAGVEKIIALIGAVAVFVFAIIGLRGEWRKTGLDDNVTKVLLGLMAFGCILVLLASFGVLPRGGGA</sequence>